<dbReference type="Pfam" id="PF15919">
    <property type="entry name" value="HicB_lk_antitox"/>
    <property type="match status" value="1"/>
</dbReference>
<gene>
    <name evidence="2" type="ORF">COOX1_3156</name>
</gene>
<protein>
    <recommendedName>
        <fullName evidence="1">HicB-like antitoxin of toxin-antitoxin system domain-containing protein</fullName>
    </recommendedName>
</protein>
<dbReference type="SUPFAM" id="SSF143100">
    <property type="entry name" value="TTHA1013/TTHA0281-like"/>
    <property type="match status" value="1"/>
</dbReference>
<dbReference type="SUPFAM" id="SSF47598">
    <property type="entry name" value="Ribbon-helix-helix"/>
    <property type="match status" value="1"/>
</dbReference>
<dbReference type="EMBL" id="LR792683">
    <property type="protein sequence ID" value="CAB3395910.1"/>
    <property type="molecule type" value="Genomic_DNA"/>
</dbReference>
<dbReference type="Gene3D" id="3.30.160.250">
    <property type="match status" value="1"/>
</dbReference>
<dbReference type="InterPro" id="IPR035069">
    <property type="entry name" value="TTHA1013/TTHA0281-like"/>
</dbReference>
<organism evidence="2 3">
    <name type="scientific">Kyrpidia spormannii</name>
    <dbReference type="NCBI Taxonomy" id="2055160"/>
    <lineage>
        <taxon>Bacteria</taxon>
        <taxon>Bacillati</taxon>
        <taxon>Bacillota</taxon>
        <taxon>Bacilli</taxon>
        <taxon>Bacillales</taxon>
        <taxon>Alicyclobacillaceae</taxon>
        <taxon>Kyrpidia</taxon>
    </lineage>
</organism>
<evidence type="ECO:0000259" key="1">
    <source>
        <dbReference type="Pfam" id="PF15919"/>
    </source>
</evidence>
<dbReference type="InterPro" id="IPR010985">
    <property type="entry name" value="Ribbon_hlx_hlx"/>
</dbReference>
<sequence length="132" mass="14951">MKDLEYYLQLRYEVRLRPLEDGEGGGWLAEIPLLPGCMGDGETPEAAVANLEDAKRAWIETALALGRNIPEPVVDDYSGQLRVRMPKSLHRVLVEKAREEHVSLNQLIIYYLAKGADFSYLPGDKPRRMRGL</sequence>
<proteinExistence type="predicted"/>
<dbReference type="GO" id="GO:0006355">
    <property type="term" value="P:regulation of DNA-templated transcription"/>
    <property type="evidence" value="ECO:0007669"/>
    <property type="project" value="InterPro"/>
</dbReference>
<dbReference type="InterPro" id="IPR013321">
    <property type="entry name" value="Arc_rbn_hlx_hlx"/>
</dbReference>
<dbReference type="AlphaFoldDB" id="A0A6F9EH57"/>
<reference evidence="2 3" key="1">
    <citation type="submission" date="2020-04" db="EMBL/GenBank/DDBJ databases">
        <authorList>
            <person name="Hogendoorn C."/>
        </authorList>
    </citation>
    <scope>NUCLEOTIDE SEQUENCE [LARGE SCALE GENOMIC DNA]</scope>
    <source>
        <strain evidence="2">COOX1</strain>
    </source>
</reference>
<name>A0A6F9EH57_9BACL</name>
<evidence type="ECO:0000313" key="3">
    <source>
        <dbReference type="Proteomes" id="UP000502196"/>
    </source>
</evidence>
<dbReference type="InterPro" id="IPR008651">
    <property type="entry name" value="Uncharacterised_HicB"/>
</dbReference>
<dbReference type="Pfam" id="PF05534">
    <property type="entry name" value="HicB"/>
    <property type="match status" value="1"/>
</dbReference>
<feature type="domain" description="HicB-like antitoxin of toxin-antitoxin system" evidence="1">
    <location>
        <begin position="22"/>
        <end position="73"/>
    </location>
</feature>
<dbReference type="RefSeq" id="WP_170086441.1">
    <property type="nucleotide sequence ID" value="NZ_CP047972.1"/>
</dbReference>
<dbReference type="Proteomes" id="UP000502196">
    <property type="component" value="Chromosome"/>
</dbReference>
<accession>A0A6F9EH57</accession>
<dbReference type="InterPro" id="IPR031807">
    <property type="entry name" value="HicB-like"/>
</dbReference>
<evidence type="ECO:0000313" key="2">
    <source>
        <dbReference type="EMBL" id="CAB3395910.1"/>
    </source>
</evidence>
<dbReference type="Gene3D" id="1.10.1220.10">
    <property type="entry name" value="Met repressor-like"/>
    <property type="match status" value="1"/>
</dbReference>